<reference evidence="4 5" key="1">
    <citation type="submission" date="2019-02" db="EMBL/GenBank/DDBJ databases">
        <title>Deep-cultivation of Planctomycetes and their phenomic and genomic characterization uncovers novel biology.</title>
        <authorList>
            <person name="Wiegand S."/>
            <person name="Jogler M."/>
            <person name="Boedeker C."/>
            <person name="Pinto D."/>
            <person name="Vollmers J."/>
            <person name="Rivas-Marin E."/>
            <person name="Kohn T."/>
            <person name="Peeters S.H."/>
            <person name="Heuer A."/>
            <person name="Rast P."/>
            <person name="Oberbeckmann S."/>
            <person name="Bunk B."/>
            <person name="Jeske O."/>
            <person name="Meyerdierks A."/>
            <person name="Storesund J.E."/>
            <person name="Kallscheuer N."/>
            <person name="Luecker S."/>
            <person name="Lage O.M."/>
            <person name="Pohl T."/>
            <person name="Merkel B.J."/>
            <person name="Hornburger P."/>
            <person name="Mueller R.-W."/>
            <person name="Bruemmer F."/>
            <person name="Labrenz M."/>
            <person name="Spormann A.M."/>
            <person name="Op den Camp H."/>
            <person name="Overmann J."/>
            <person name="Amann R."/>
            <person name="Jetten M.S.M."/>
            <person name="Mascher T."/>
            <person name="Medema M.H."/>
            <person name="Devos D.P."/>
            <person name="Kaster A.-K."/>
            <person name="Ovreas L."/>
            <person name="Rohde M."/>
            <person name="Galperin M.Y."/>
            <person name="Jogler C."/>
        </authorList>
    </citation>
    <scope>NUCLEOTIDE SEQUENCE [LARGE SCALE GENOMIC DNA]</scope>
    <source>
        <strain evidence="4 5">Pla85_3_4</strain>
    </source>
</reference>
<keyword evidence="2" id="KW-1133">Transmembrane helix</keyword>
<dbReference type="PANTHER" id="PTHR10566">
    <property type="entry name" value="CHAPERONE-ACTIVITY OF BC1 COMPLEX CABC1 -RELATED"/>
    <property type="match status" value="1"/>
</dbReference>
<organism evidence="4 5">
    <name type="scientific">Lignipirellula cremea</name>
    <dbReference type="NCBI Taxonomy" id="2528010"/>
    <lineage>
        <taxon>Bacteria</taxon>
        <taxon>Pseudomonadati</taxon>
        <taxon>Planctomycetota</taxon>
        <taxon>Planctomycetia</taxon>
        <taxon>Pirellulales</taxon>
        <taxon>Pirellulaceae</taxon>
        <taxon>Lignipirellula</taxon>
    </lineage>
</organism>
<dbReference type="Pfam" id="PF03109">
    <property type="entry name" value="ABC1"/>
    <property type="match status" value="1"/>
</dbReference>
<evidence type="ECO:0000256" key="1">
    <source>
        <dbReference type="ARBA" id="ARBA00009670"/>
    </source>
</evidence>
<dbReference type="GO" id="GO:0004672">
    <property type="term" value="F:protein kinase activity"/>
    <property type="evidence" value="ECO:0007669"/>
    <property type="project" value="InterPro"/>
</dbReference>
<feature type="transmembrane region" description="Helical" evidence="2">
    <location>
        <begin position="531"/>
        <end position="553"/>
    </location>
</feature>
<comment type="similarity">
    <text evidence="1">Belongs to the protein kinase superfamily. ADCK protein kinase family.</text>
</comment>
<name>A0A518E2D1_9BACT</name>
<dbReference type="RefSeq" id="WP_145057352.1">
    <property type="nucleotide sequence ID" value="NZ_CP036433.1"/>
</dbReference>
<gene>
    <name evidence="4" type="primary">ubiB_3</name>
    <name evidence="4" type="ORF">Pla8534_61100</name>
</gene>
<protein>
    <recommendedName>
        <fullName evidence="3">Protein kinase domain-containing protein</fullName>
    </recommendedName>
</protein>
<dbReference type="PANTHER" id="PTHR10566:SF113">
    <property type="entry name" value="PROTEIN ACTIVITY OF BC1 COMPLEX KINASE 7, CHLOROPLASTIC"/>
    <property type="match status" value="1"/>
</dbReference>
<dbReference type="PROSITE" id="PS50011">
    <property type="entry name" value="PROTEIN_KINASE_DOM"/>
    <property type="match status" value="1"/>
</dbReference>
<dbReference type="Proteomes" id="UP000317648">
    <property type="component" value="Chromosome"/>
</dbReference>
<keyword evidence="4" id="KW-0808">Transferase</keyword>
<feature type="domain" description="Protein kinase" evidence="3">
    <location>
        <begin position="127"/>
        <end position="426"/>
    </location>
</feature>
<sequence>MKISAIPQIYQNLRRWGEILSVLSKYGLADWLSRVNIDFVKDRLRDPDGEILARHSPESRIRLALQELGPTFIKLGQILSTRADLVGTSLANELGKLQSGVRADGFDEIRKIVESELGQPIEELFREFSPEPIASASIGQVHLARLKQGGQVAVKVQHVGIERIIREDLDLLAGAAQLAEKIPEFALYHPTTLVAEMARSLRRELDFGREERNLLQFSAMFAEDPTVKIPQPFTDYCTSRVLTMERIVGLKLTEPVSLAARGLNLEEIARRGAELYLKMIFKHGFFHADPHPGNMLVLPSNVIGLLDFGMVGRINEKLREDIEEMLLAIVSRDPPLLTAIIKRVGSMPANLDSGLLMTDVTEYVDQYSTQSLEKFDFSGAMNDMMEIVRRHQIALPSEVVMLLKAMVTLEGTARLLNPRFSLMELMQPLQRTLLLRRMSPLRQIRKMRRMYMQLENLAEMLPERVMDILDQVQAGKFDVHLDHRRLGPTANRMVLGLMTSALFVGSAEMLSNQVPPLLFPQATYLGGMHRISLLGLSGVMLSLLIGLRLLWAIRKSGNLDQK</sequence>
<keyword evidence="2" id="KW-0472">Membrane</keyword>
<proteinExistence type="inferred from homology"/>
<dbReference type="SUPFAM" id="SSF56112">
    <property type="entry name" value="Protein kinase-like (PK-like)"/>
    <property type="match status" value="1"/>
</dbReference>
<accession>A0A518E2D1</accession>
<keyword evidence="2" id="KW-0812">Transmembrane</keyword>
<evidence type="ECO:0000256" key="2">
    <source>
        <dbReference type="SAM" id="Phobius"/>
    </source>
</evidence>
<keyword evidence="5" id="KW-1185">Reference proteome</keyword>
<dbReference type="InterPro" id="IPR000719">
    <property type="entry name" value="Prot_kinase_dom"/>
</dbReference>
<evidence type="ECO:0000259" key="3">
    <source>
        <dbReference type="PROSITE" id="PS50011"/>
    </source>
</evidence>
<dbReference type="InterPro" id="IPR011009">
    <property type="entry name" value="Kinase-like_dom_sf"/>
</dbReference>
<dbReference type="EMBL" id="CP036433">
    <property type="protein sequence ID" value="QDU98249.1"/>
    <property type="molecule type" value="Genomic_DNA"/>
</dbReference>
<dbReference type="OrthoDB" id="9795390at2"/>
<dbReference type="AlphaFoldDB" id="A0A518E2D1"/>
<evidence type="ECO:0000313" key="5">
    <source>
        <dbReference type="Proteomes" id="UP000317648"/>
    </source>
</evidence>
<dbReference type="InterPro" id="IPR050154">
    <property type="entry name" value="UbiB_kinase"/>
</dbReference>
<dbReference type="GO" id="GO:0005524">
    <property type="term" value="F:ATP binding"/>
    <property type="evidence" value="ECO:0007669"/>
    <property type="project" value="InterPro"/>
</dbReference>
<dbReference type="InterPro" id="IPR004147">
    <property type="entry name" value="ABC1_dom"/>
</dbReference>
<dbReference type="CDD" id="cd05121">
    <property type="entry name" value="ABC1_ADCK3-like"/>
    <property type="match status" value="1"/>
</dbReference>
<dbReference type="KEGG" id="lcre:Pla8534_61100"/>
<evidence type="ECO:0000313" key="4">
    <source>
        <dbReference type="EMBL" id="QDU98249.1"/>
    </source>
</evidence>